<feature type="repeat" description="ANK" evidence="3">
    <location>
        <begin position="815"/>
        <end position="847"/>
    </location>
</feature>
<dbReference type="InterPro" id="IPR002110">
    <property type="entry name" value="Ankyrin_rpt"/>
</dbReference>
<evidence type="ECO:0000259" key="4">
    <source>
        <dbReference type="Pfam" id="PF22939"/>
    </source>
</evidence>
<dbReference type="InterPro" id="IPR054471">
    <property type="entry name" value="GPIID_WHD"/>
</dbReference>
<accession>A0AAD9ZCJ2</accession>
<feature type="repeat" description="ANK" evidence="3">
    <location>
        <begin position="667"/>
        <end position="699"/>
    </location>
</feature>
<feature type="repeat" description="ANK" evidence="3">
    <location>
        <begin position="880"/>
        <end position="913"/>
    </location>
</feature>
<feature type="domain" description="Nephrocystin 3-like N-terminal" evidence="5">
    <location>
        <begin position="153"/>
        <end position="323"/>
    </location>
</feature>
<feature type="repeat" description="ANK" evidence="3">
    <location>
        <begin position="914"/>
        <end position="946"/>
    </location>
</feature>
<feature type="repeat" description="ANK" evidence="3">
    <location>
        <begin position="1244"/>
        <end position="1276"/>
    </location>
</feature>
<feature type="repeat" description="ANK" evidence="3">
    <location>
        <begin position="1376"/>
        <end position="1401"/>
    </location>
</feature>
<feature type="repeat" description="ANK" evidence="3">
    <location>
        <begin position="1013"/>
        <end position="1045"/>
    </location>
</feature>
<dbReference type="Pfam" id="PF13637">
    <property type="entry name" value="Ank_4"/>
    <property type="match status" value="1"/>
</dbReference>
<evidence type="ECO:0000256" key="3">
    <source>
        <dbReference type="PROSITE-ProRule" id="PRU00023"/>
    </source>
</evidence>
<dbReference type="SUPFAM" id="SSF52540">
    <property type="entry name" value="P-loop containing nucleoside triphosphate hydrolases"/>
    <property type="match status" value="1"/>
</dbReference>
<keyword evidence="2 3" id="KW-0040">ANK repeat</keyword>
<keyword evidence="7" id="KW-1185">Reference proteome</keyword>
<feature type="repeat" description="ANK" evidence="3">
    <location>
        <begin position="703"/>
        <end position="732"/>
    </location>
</feature>
<feature type="repeat" description="ANK" evidence="3">
    <location>
        <begin position="766"/>
        <end position="798"/>
    </location>
</feature>
<proteinExistence type="predicted"/>
<dbReference type="Pfam" id="PF24883">
    <property type="entry name" value="NPHP3_N"/>
    <property type="match status" value="1"/>
</dbReference>
<feature type="repeat" description="ANK" evidence="3">
    <location>
        <begin position="1343"/>
        <end position="1375"/>
    </location>
</feature>
<keyword evidence="1" id="KW-0677">Repeat</keyword>
<feature type="repeat" description="ANK" evidence="3">
    <location>
        <begin position="1310"/>
        <end position="1342"/>
    </location>
</feature>
<comment type="caution">
    <text evidence="6">The sequence shown here is derived from an EMBL/GenBank/DDBJ whole genome shotgun (WGS) entry which is preliminary data.</text>
</comment>
<dbReference type="Proteomes" id="UP001276659">
    <property type="component" value="Unassembled WGS sequence"/>
</dbReference>
<dbReference type="SMART" id="SM00248">
    <property type="entry name" value="ANK"/>
    <property type="match status" value="23"/>
</dbReference>
<dbReference type="EMBL" id="JASNWA010000006">
    <property type="protein sequence ID" value="KAK3174277.1"/>
    <property type="molecule type" value="Genomic_DNA"/>
</dbReference>
<evidence type="ECO:0000256" key="1">
    <source>
        <dbReference type="ARBA" id="ARBA00022737"/>
    </source>
</evidence>
<dbReference type="PROSITE" id="PS50297">
    <property type="entry name" value="ANK_REP_REGION"/>
    <property type="match status" value="15"/>
</dbReference>
<feature type="repeat" description="ANK" evidence="3">
    <location>
        <begin position="848"/>
        <end position="880"/>
    </location>
</feature>
<dbReference type="PANTHER" id="PTHR24123">
    <property type="entry name" value="ANKYRIN REPEAT-CONTAINING"/>
    <property type="match status" value="1"/>
</dbReference>
<dbReference type="InterPro" id="IPR027417">
    <property type="entry name" value="P-loop_NTPase"/>
</dbReference>
<dbReference type="Gene3D" id="1.25.40.20">
    <property type="entry name" value="Ankyrin repeat-containing domain"/>
    <property type="match status" value="7"/>
</dbReference>
<feature type="repeat" description="ANK" evidence="3">
    <location>
        <begin position="1145"/>
        <end position="1177"/>
    </location>
</feature>
<feature type="repeat" description="ANK" evidence="3">
    <location>
        <begin position="1046"/>
        <end position="1078"/>
    </location>
</feature>
<feature type="repeat" description="ANK" evidence="3">
    <location>
        <begin position="1211"/>
        <end position="1243"/>
    </location>
</feature>
<feature type="repeat" description="ANK" evidence="3">
    <location>
        <begin position="947"/>
        <end position="979"/>
    </location>
</feature>
<dbReference type="InterPro" id="IPR056884">
    <property type="entry name" value="NPHP3-like_N"/>
</dbReference>
<feature type="repeat" description="ANK" evidence="3">
    <location>
        <begin position="1112"/>
        <end position="1144"/>
    </location>
</feature>
<gene>
    <name evidence="6" type="ORF">OEA41_001521</name>
</gene>
<dbReference type="Pfam" id="PF22939">
    <property type="entry name" value="WHD_GPIID"/>
    <property type="match status" value="1"/>
</dbReference>
<feature type="repeat" description="ANK" evidence="3">
    <location>
        <begin position="1277"/>
        <end position="1309"/>
    </location>
</feature>
<dbReference type="Gene3D" id="3.40.50.300">
    <property type="entry name" value="P-loop containing nucleotide triphosphate hydrolases"/>
    <property type="match status" value="1"/>
</dbReference>
<feature type="repeat" description="ANK" evidence="3">
    <location>
        <begin position="733"/>
        <end position="765"/>
    </location>
</feature>
<name>A0AAD9ZCJ2_9LECA</name>
<evidence type="ECO:0000313" key="6">
    <source>
        <dbReference type="EMBL" id="KAK3174277.1"/>
    </source>
</evidence>
<evidence type="ECO:0000256" key="2">
    <source>
        <dbReference type="ARBA" id="ARBA00023043"/>
    </source>
</evidence>
<feature type="repeat" description="ANK" evidence="3">
    <location>
        <begin position="1079"/>
        <end position="1111"/>
    </location>
</feature>
<sequence>MTKIKETLYLQAVDRPAHPDFVQAVVELYSKIFEYQARLLCFLSQRSPERGFRGTLKLDDWEGMLKKVQTSDNKCTRYCELYDRDEERRRYEEESCYMLKSVDIQKRVLKMLETSQAQRHQDRRDDQEAELLETLASDYKSDKDLVSTRVPRTCEWFFEDDRFLEWRDSNFSRLLWVSAGPGCGKSVLARALIDERRVCTNTMTSTVCYFFFKDGQEQRTRGANALGALLHQLFENTALITHALSSYRSYGKKLRDAFSELWEILVKSAEDSEAGEIICILDALDECEKNARNQLIEKLVHFFSRGESCQNPSLKLKFLVTSRPYDDLEQNFQRLSGVSTYVHFDGDDKSQKIGQEINLVIDARIPYITGDFNDEDRKRISNRLKEMGNRTYLWLFLIIDIIEKSPSNFRRISSIDSLLSDLPSEVSDAYEVILSRSKDEVKARILLQLIVAATRPLSLEEANMALTIATRAESCRSQRALELWPLQSFTTTVQNMCGLFVSVHDGKLSLIHQTAREFLIRTSKSGSAHSHKWKGCLDMATAHGTISRICLDYLNFQDVASTHQSQLGQGRHAEPKNECYLLDYAANNWAAHYTSQPAELAKDSQKAAKKLCNTSSPPGYWFPLYCGSSYMEPSGWTELGIASLLGLTYVTEGFLNEGADVNAQGGDYGNALQAASYRGHDRVVQILLDKRADINAQGGGYGNALQAASYGGYDRVVQILLDKGADINAQGGAYGNALQAASSGGYDRVVQILLDKGADINAQGGYYGNALQAASFGGHDRVVQILLDKGADINAQGGDNGNAQGGDDGNAQRGAYGNALQAASSGGYDRIVQMLLDKGADINAQGGRYGNALQAASSGGYNRIVQMLLHKGADINAQGGGYSNALQAASSGGYDRVVQMLLDKGADINAQGGAYGNALQAASYEGHDRIVQMLLDKGADINAQGGDYSNALQAASCRGHDRVVEMLLDKGADINAQGGGYGNALQAASSGGYDRIVQMLLDKGADINAQGGYYGNALQAASYEGHDRVVQMLLHKGADINAQGGGYSNALQAASFGGHDRVVQMLLDKGADINAQGGRYSNALQAASFGGHDRVVQILLDKGADINTQGGDYSNALQAASFGGYNRIVQMLLDKGADINAQGGRYSNALQAASYEGHDRVVQMLLDKGANINTQGGRYSNALQAASYEGHDRVVQMLLDKGADINAQGGYYSNALQAASFGGHDRVVEMLLDKGADINAQGGRYGNALQAASYEGHDRIVQMLLDKGADINAQGGRYGNALQAASFGGYNRVVHILLEKGVDINQKDLHGRTALHLASARGHKAIVETFFRLASDPSFTDMQGRNCLHFAASNGSTELVRWLLREGFDPNLTDRDGWTPMHWAARDGSIDTIRVLKDEGAVSSIEAINWWNPRSVAVYHHKESSAIPTTTATCGTLQSGPALIPTFSSSNLEVDSTSEGNKISPGVFQEGVYCDGCFLVS</sequence>
<dbReference type="PANTHER" id="PTHR24123:SF33">
    <property type="entry name" value="PROTEIN HOS4"/>
    <property type="match status" value="1"/>
</dbReference>
<dbReference type="InterPro" id="IPR036770">
    <property type="entry name" value="Ankyrin_rpt-contain_sf"/>
</dbReference>
<dbReference type="Pfam" id="PF12796">
    <property type="entry name" value="Ank_2"/>
    <property type="match status" value="6"/>
</dbReference>
<evidence type="ECO:0000259" key="5">
    <source>
        <dbReference type="Pfam" id="PF24883"/>
    </source>
</evidence>
<protein>
    <submittedName>
        <fullName evidence="6">Uncharacterized protein</fullName>
    </submittedName>
</protein>
<dbReference type="InterPro" id="IPR051165">
    <property type="entry name" value="Multifunctional_ANK_Repeat"/>
</dbReference>
<organism evidence="6 7">
    <name type="scientific">Lepraria neglecta</name>
    <dbReference type="NCBI Taxonomy" id="209136"/>
    <lineage>
        <taxon>Eukaryota</taxon>
        <taxon>Fungi</taxon>
        <taxon>Dikarya</taxon>
        <taxon>Ascomycota</taxon>
        <taxon>Pezizomycotina</taxon>
        <taxon>Lecanoromycetes</taxon>
        <taxon>OSLEUM clade</taxon>
        <taxon>Lecanoromycetidae</taxon>
        <taxon>Lecanorales</taxon>
        <taxon>Lecanorineae</taxon>
        <taxon>Stereocaulaceae</taxon>
        <taxon>Lepraria</taxon>
    </lineage>
</organism>
<dbReference type="SUPFAM" id="SSF48403">
    <property type="entry name" value="Ankyrin repeat"/>
    <property type="match status" value="3"/>
</dbReference>
<feature type="domain" description="GPI inositol-deacylase winged helix" evidence="4">
    <location>
        <begin position="431"/>
        <end position="523"/>
    </location>
</feature>
<dbReference type="Pfam" id="PF00023">
    <property type="entry name" value="Ank"/>
    <property type="match status" value="4"/>
</dbReference>
<feature type="repeat" description="ANK" evidence="3">
    <location>
        <begin position="1178"/>
        <end position="1210"/>
    </location>
</feature>
<feature type="repeat" description="ANK" evidence="3">
    <location>
        <begin position="983"/>
        <end position="1012"/>
    </location>
</feature>
<dbReference type="PROSITE" id="PS50088">
    <property type="entry name" value="ANK_REPEAT"/>
    <property type="match status" value="22"/>
</dbReference>
<reference evidence="6" key="1">
    <citation type="submission" date="2022-11" db="EMBL/GenBank/DDBJ databases">
        <title>Chromosomal genome sequence assembly and mating type (MAT) locus characterization of the leprose asexual lichenized fungus Lepraria neglecta (Nyl.) Erichsen.</title>
        <authorList>
            <person name="Allen J.L."/>
            <person name="Pfeffer B."/>
        </authorList>
    </citation>
    <scope>NUCLEOTIDE SEQUENCE</scope>
    <source>
        <strain evidence="6">Allen 5258</strain>
    </source>
</reference>
<evidence type="ECO:0000313" key="7">
    <source>
        <dbReference type="Proteomes" id="UP001276659"/>
    </source>
</evidence>